<dbReference type="SUPFAM" id="SSF55326">
    <property type="entry name" value="PurM N-terminal domain-like"/>
    <property type="match status" value="1"/>
</dbReference>
<dbReference type="InterPro" id="IPR036676">
    <property type="entry name" value="PurM-like_C_sf"/>
</dbReference>
<comment type="subcellular location">
    <subcellularLocation>
        <location evidence="12">Cytoplasm</location>
    </subcellularLocation>
</comment>
<keyword evidence="6 12" id="KW-0547">Nucleotide-binding</keyword>
<gene>
    <name evidence="12 15" type="primary">purM</name>
    <name evidence="15" type="ORF">ABC969_00415</name>
</gene>
<dbReference type="InterPro" id="IPR016188">
    <property type="entry name" value="PurM-like_N"/>
</dbReference>
<evidence type="ECO:0000259" key="13">
    <source>
        <dbReference type="Pfam" id="PF00586"/>
    </source>
</evidence>
<comment type="similarity">
    <text evidence="2 12">Belongs to the AIR synthase family.</text>
</comment>
<sequence>MSDTPRQNSPYTYAQAGVSIAAGNALVRAIGPLAKSTRRKGADADLGGFGGFFDLKAAGFVDPLLVAANDGVGTKLKLAIEHDAHDGVGIDLVAMCANDLIVQGAEPLFFLDYYATAKLDSAVAERVIASIAEGCLQAGCALIGGETAEMPGMYAPGDYDLAGFCVGAVERDRVLTGREIAPGDMILGLASSGVHSNGFSLVRRLATDKGWKLDRPSLFDHNVRLIDALMAPTRIYVKSLLPLLAEQRIKGLAHITGGGLLENVPRVLPDGVHARIDADAWPQPRLMAFLQAQGAIEPEEMARTFNCGIGMAVVVAAEAAAGITTALEAAGETVFAIGALEAGDKGCTVTGSTETWGARADWTATHHG</sequence>
<evidence type="ECO:0000256" key="4">
    <source>
        <dbReference type="ARBA" id="ARBA00020367"/>
    </source>
</evidence>
<dbReference type="SUPFAM" id="SSF56042">
    <property type="entry name" value="PurM C-terminal domain-like"/>
    <property type="match status" value="1"/>
</dbReference>
<dbReference type="Proteomes" id="UP001404104">
    <property type="component" value="Unassembled WGS sequence"/>
</dbReference>
<accession>A0ABU9XM43</accession>
<evidence type="ECO:0000256" key="1">
    <source>
        <dbReference type="ARBA" id="ARBA00004686"/>
    </source>
</evidence>
<comment type="catalytic activity">
    <reaction evidence="11 12">
        <text>2-formamido-N(1)-(5-O-phospho-beta-D-ribosyl)acetamidine + ATP = 5-amino-1-(5-phospho-beta-D-ribosyl)imidazole + ADP + phosphate + H(+)</text>
        <dbReference type="Rhea" id="RHEA:23032"/>
        <dbReference type="ChEBI" id="CHEBI:15378"/>
        <dbReference type="ChEBI" id="CHEBI:30616"/>
        <dbReference type="ChEBI" id="CHEBI:43474"/>
        <dbReference type="ChEBI" id="CHEBI:137981"/>
        <dbReference type="ChEBI" id="CHEBI:147287"/>
        <dbReference type="ChEBI" id="CHEBI:456216"/>
        <dbReference type="EC" id="6.3.3.1"/>
    </reaction>
</comment>
<name>A0ABU9XM43_9SPHN</name>
<dbReference type="Gene3D" id="3.30.1330.10">
    <property type="entry name" value="PurM-like, N-terminal domain"/>
    <property type="match status" value="1"/>
</dbReference>
<evidence type="ECO:0000256" key="9">
    <source>
        <dbReference type="ARBA" id="ARBA00032931"/>
    </source>
</evidence>
<dbReference type="Pfam" id="PF00586">
    <property type="entry name" value="AIRS"/>
    <property type="match status" value="1"/>
</dbReference>
<protein>
    <recommendedName>
        <fullName evidence="4 12">Phosphoribosylformylglycinamidine cyclo-ligase</fullName>
        <ecNumber evidence="3 12">6.3.3.1</ecNumber>
    </recommendedName>
    <alternativeName>
        <fullName evidence="9 12">AIR synthase</fullName>
    </alternativeName>
    <alternativeName>
        <fullName evidence="10 12">AIRS</fullName>
    </alternativeName>
    <alternativeName>
        <fullName evidence="8 12">Phosphoribosyl-aminoimidazole synthetase</fullName>
    </alternativeName>
</protein>
<dbReference type="HAMAP" id="MF_00741">
    <property type="entry name" value="AIRS"/>
    <property type="match status" value="1"/>
</dbReference>
<keyword evidence="12" id="KW-0658">Purine biosynthesis</keyword>
<dbReference type="InterPro" id="IPR010918">
    <property type="entry name" value="PurM-like_C_dom"/>
</dbReference>
<dbReference type="EMBL" id="JBDIMF010000001">
    <property type="protein sequence ID" value="MEN2784884.1"/>
    <property type="molecule type" value="Genomic_DNA"/>
</dbReference>
<dbReference type="GO" id="GO:0004641">
    <property type="term" value="F:phosphoribosylformylglycinamidine cyclo-ligase activity"/>
    <property type="evidence" value="ECO:0007669"/>
    <property type="project" value="UniProtKB-EC"/>
</dbReference>
<dbReference type="NCBIfam" id="TIGR00878">
    <property type="entry name" value="purM"/>
    <property type="match status" value="1"/>
</dbReference>
<evidence type="ECO:0000256" key="10">
    <source>
        <dbReference type="ARBA" id="ARBA00033093"/>
    </source>
</evidence>
<dbReference type="InterPro" id="IPR004733">
    <property type="entry name" value="PurM_cligase"/>
</dbReference>
<reference evidence="15 16" key="1">
    <citation type="submission" date="2024-05" db="EMBL/GenBank/DDBJ databases">
        <authorList>
            <person name="Liu Q."/>
            <person name="Xin Y.-H."/>
        </authorList>
    </citation>
    <scope>NUCLEOTIDE SEQUENCE [LARGE SCALE GENOMIC DNA]</scope>
    <source>
        <strain evidence="15 16">CGMCC 1.15349</strain>
    </source>
</reference>
<dbReference type="RefSeq" id="WP_345862267.1">
    <property type="nucleotide sequence ID" value="NZ_JBDIMF010000001.1"/>
</dbReference>
<evidence type="ECO:0000256" key="5">
    <source>
        <dbReference type="ARBA" id="ARBA00022598"/>
    </source>
</evidence>
<dbReference type="Pfam" id="PF02769">
    <property type="entry name" value="AIRS_C"/>
    <property type="match status" value="1"/>
</dbReference>
<evidence type="ECO:0000256" key="3">
    <source>
        <dbReference type="ARBA" id="ARBA00013047"/>
    </source>
</evidence>
<evidence type="ECO:0000256" key="2">
    <source>
        <dbReference type="ARBA" id="ARBA00010280"/>
    </source>
</evidence>
<evidence type="ECO:0000259" key="14">
    <source>
        <dbReference type="Pfam" id="PF02769"/>
    </source>
</evidence>
<evidence type="ECO:0000256" key="12">
    <source>
        <dbReference type="HAMAP-Rule" id="MF_00741"/>
    </source>
</evidence>
<keyword evidence="7 12" id="KW-0067">ATP-binding</keyword>
<keyword evidence="5 12" id="KW-0436">Ligase</keyword>
<dbReference type="Gene3D" id="3.90.650.10">
    <property type="entry name" value="PurM-like C-terminal domain"/>
    <property type="match status" value="1"/>
</dbReference>
<comment type="pathway">
    <text evidence="1 12">Purine metabolism; IMP biosynthesis via de novo pathway; 5-amino-1-(5-phospho-D-ribosyl)imidazole from N(2)-formyl-N(1)-(5-phospho-D-ribosyl)glycinamide: step 2/2.</text>
</comment>
<evidence type="ECO:0000256" key="6">
    <source>
        <dbReference type="ARBA" id="ARBA00022741"/>
    </source>
</evidence>
<keyword evidence="12" id="KW-0963">Cytoplasm</keyword>
<feature type="domain" description="PurM-like N-terminal" evidence="13">
    <location>
        <begin position="64"/>
        <end position="169"/>
    </location>
</feature>
<organism evidence="15 16">
    <name type="scientific">Sphingomonas qilianensis</name>
    <dbReference type="NCBI Taxonomy" id="1736690"/>
    <lineage>
        <taxon>Bacteria</taxon>
        <taxon>Pseudomonadati</taxon>
        <taxon>Pseudomonadota</taxon>
        <taxon>Alphaproteobacteria</taxon>
        <taxon>Sphingomonadales</taxon>
        <taxon>Sphingomonadaceae</taxon>
        <taxon>Sphingomonas</taxon>
    </lineage>
</organism>
<comment type="caution">
    <text evidence="15">The sequence shown here is derived from an EMBL/GenBank/DDBJ whole genome shotgun (WGS) entry which is preliminary data.</text>
</comment>
<evidence type="ECO:0000313" key="16">
    <source>
        <dbReference type="Proteomes" id="UP001404104"/>
    </source>
</evidence>
<evidence type="ECO:0000256" key="8">
    <source>
        <dbReference type="ARBA" id="ARBA00031908"/>
    </source>
</evidence>
<evidence type="ECO:0000256" key="11">
    <source>
        <dbReference type="ARBA" id="ARBA00049057"/>
    </source>
</evidence>
<dbReference type="PANTHER" id="PTHR10520:SF12">
    <property type="entry name" value="TRIFUNCTIONAL PURINE BIOSYNTHETIC PROTEIN ADENOSINE-3"/>
    <property type="match status" value="1"/>
</dbReference>
<feature type="domain" description="PurM-like C-terminal" evidence="14">
    <location>
        <begin position="182"/>
        <end position="345"/>
    </location>
</feature>
<dbReference type="PANTHER" id="PTHR10520">
    <property type="entry name" value="TRIFUNCTIONAL PURINE BIOSYNTHETIC PROTEIN ADENOSINE-3-RELATED"/>
    <property type="match status" value="1"/>
</dbReference>
<evidence type="ECO:0000313" key="15">
    <source>
        <dbReference type="EMBL" id="MEN2784884.1"/>
    </source>
</evidence>
<dbReference type="EC" id="6.3.3.1" evidence="3 12"/>
<keyword evidence="16" id="KW-1185">Reference proteome</keyword>
<evidence type="ECO:0000256" key="7">
    <source>
        <dbReference type="ARBA" id="ARBA00022840"/>
    </source>
</evidence>
<dbReference type="CDD" id="cd02196">
    <property type="entry name" value="PurM"/>
    <property type="match status" value="1"/>
</dbReference>
<proteinExistence type="inferred from homology"/>
<dbReference type="InterPro" id="IPR036921">
    <property type="entry name" value="PurM-like_N_sf"/>
</dbReference>